<reference evidence="2 3" key="1">
    <citation type="submission" date="2024-08" db="EMBL/GenBank/DDBJ databases">
        <title>Two novel Cytobacillus novel species.</title>
        <authorList>
            <person name="Liu G."/>
        </authorList>
    </citation>
    <scope>NUCLEOTIDE SEQUENCE [LARGE SCALE GENOMIC DNA]</scope>
    <source>
        <strain evidence="2 3">FJAT-54145</strain>
    </source>
</reference>
<evidence type="ECO:0000313" key="3">
    <source>
        <dbReference type="Proteomes" id="UP001601059"/>
    </source>
</evidence>
<dbReference type="Pfam" id="PF25425">
    <property type="entry name" value="YfjL_N"/>
    <property type="match status" value="1"/>
</dbReference>
<protein>
    <submittedName>
        <fullName evidence="2">DUF3139 domain-containing protein</fullName>
    </submittedName>
</protein>
<keyword evidence="3" id="KW-1185">Reference proteome</keyword>
<evidence type="ECO:0000259" key="1">
    <source>
        <dbReference type="Pfam" id="PF25425"/>
    </source>
</evidence>
<proteinExistence type="predicted"/>
<evidence type="ECO:0000313" key="2">
    <source>
        <dbReference type="EMBL" id="MFE8702794.1"/>
    </source>
</evidence>
<feature type="domain" description="YfjL-like N-terminal" evidence="1">
    <location>
        <begin position="8"/>
        <end position="84"/>
    </location>
</feature>
<comment type="caution">
    <text evidence="2">The sequence shown here is derived from an EMBL/GenBank/DDBJ whole genome shotgun (WGS) entry which is preliminary data.</text>
</comment>
<dbReference type="Proteomes" id="UP001601059">
    <property type="component" value="Unassembled WGS sequence"/>
</dbReference>
<dbReference type="PROSITE" id="PS51257">
    <property type="entry name" value="PROKAR_LIPOPROTEIN"/>
    <property type="match status" value="1"/>
</dbReference>
<sequence length="118" mass="13736">MKKLSWALTVSLLFVVIVLGCAVIDSFVGNPISKKLSENQVIDYLVNEKSYSKEDFYVKSTSYSMATGYYYTKIVFKDEPQFQYTYVKKQGTVAQTIFDYYPSKEYKHIEPEIHKLLN</sequence>
<dbReference type="RefSeq" id="WP_389362765.1">
    <property type="nucleotide sequence ID" value="NZ_JBIACK010000011.1"/>
</dbReference>
<gene>
    <name evidence="2" type="ORF">ACFYKX_19505</name>
</gene>
<dbReference type="InterPro" id="IPR057359">
    <property type="entry name" value="YfjL_N"/>
</dbReference>
<name>A0ABW6KEY3_9BACI</name>
<organism evidence="2 3">
    <name type="scientific">Cytobacillus spartinae</name>
    <dbReference type="NCBI Taxonomy" id="3299023"/>
    <lineage>
        <taxon>Bacteria</taxon>
        <taxon>Bacillati</taxon>
        <taxon>Bacillota</taxon>
        <taxon>Bacilli</taxon>
        <taxon>Bacillales</taxon>
        <taxon>Bacillaceae</taxon>
        <taxon>Cytobacillus</taxon>
    </lineage>
</organism>
<accession>A0ABW6KEY3</accession>
<dbReference type="EMBL" id="JBIACK010000011">
    <property type="protein sequence ID" value="MFE8702794.1"/>
    <property type="molecule type" value="Genomic_DNA"/>
</dbReference>